<proteinExistence type="predicted"/>
<reference evidence="1 2" key="1">
    <citation type="submission" date="2017-04" db="EMBL/GenBank/DDBJ databases">
        <title>Draft genome sequence of Tuber borchii Vittad., a whitish edible truffle.</title>
        <authorList>
            <consortium name="DOE Joint Genome Institute"/>
            <person name="Murat C."/>
            <person name="Kuo A."/>
            <person name="Barry K.W."/>
            <person name="Clum A."/>
            <person name="Dockter R.B."/>
            <person name="Fauchery L."/>
            <person name="Iotti M."/>
            <person name="Kohler A."/>
            <person name="Labutti K."/>
            <person name="Lindquist E.A."/>
            <person name="Lipzen A."/>
            <person name="Ohm R.A."/>
            <person name="Wang M."/>
            <person name="Grigoriev I.V."/>
            <person name="Zambonelli A."/>
            <person name="Martin F.M."/>
        </authorList>
    </citation>
    <scope>NUCLEOTIDE SEQUENCE [LARGE SCALE GENOMIC DNA]</scope>
    <source>
        <strain evidence="1 2">Tbo3840</strain>
    </source>
</reference>
<accession>A0A2T7A9L3</accession>
<organism evidence="1 2">
    <name type="scientific">Tuber borchii</name>
    <name type="common">White truffle</name>
    <dbReference type="NCBI Taxonomy" id="42251"/>
    <lineage>
        <taxon>Eukaryota</taxon>
        <taxon>Fungi</taxon>
        <taxon>Dikarya</taxon>
        <taxon>Ascomycota</taxon>
        <taxon>Pezizomycotina</taxon>
        <taxon>Pezizomycetes</taxon>
        <taxon>Pezizales</taxon>
        <taxon>Tuberaceae</taxon>
        <taxon>Tuber</taxon>
    </lineage>
</organism>
<comment type="caution">
    <text evidence="1">The sequence shown here is derived from an EMBL/GenBank/DDBJ whole genome shotgun (WGS) entry which is preliminary data.</text>
</comment>
<gene>
    <name evidence="1" type="ORF">B9Z19DRAFT_1070327</name>
</gene>
<protein>
    <submittedName>
        <fullName evidence="1">Uncharacterized protein</fullName>
    </submittedName>
</protein>
<dbReference type="EMBL" id="NESQ01000001">
    <property type="protein sequence ID" value="PUU84428.1"/>
    <property type="molecule type" value="Genomic_DNA"/>
</dbReference>
<name>A0A2T7A9L3_TUBBO</name>
<sequence>MTRSPLSEQKAINIAYRDCVSRQPSPTPFKHSRTFRSPIPYPSTFATIALPIDPPKLFNG</sequence>
<keyword evidence="2" id="KW-1185">Reference proteome</keyword>
<dbReference type="AlphaFoldDB" id="A0A2T7A9L3"/>
<evidence type="ECO:0000313" key="2">
    <source>
        <dbReference type="Proteomes" id="UP000244722"/>
    </source>
</evidence>
<dbReference type="Proteomes" id="UP000244722">
    <property type="component" value="Unassembled WGS sequence"/>
</dbReference>
<evidence type="ECO:0000313" key="1">
    <source>
        <dbReference type="EMBL" id="PUU84428.1"/>
    </source>
</evidence>